<dbReference type="EMBL" id="PQIB02000002">
    <property type="protein sequence ID" value="RLN33343.1"/>
    <property type="molecule type" value="Genomic_DNA"/>
</dbReference>
<protein>
    <submittedName>
        <fullName evidence="4">Pentatricopeptide repeat-containing protein</fullName>
    </submittedName>
</protein>
<dbReference type="AlphaFoldDB" id="A0A3L6T7L0"/>
<name>A0A3L6T7L0_PANMI</name>
<evidence type="ECO:0000256" key="1">
    <source>
        <dbReference type="ARBA" id="ARBA00022737"/>
    </source>
</evidence>
<evidence type="ECO:0000313" key="4">
    <source>
        <dbReference type="EMBL" id="RLN33343.1"/>
    </source>
</evidence>
<keyword evidence="5" id="KW-1185">Reference proteome</keyword>
<feature type="repeat" description="PPR" evidence="3">
    <location>
        <begin position="9"/>
        <end position="44"/>
    </location>
</feature>
<dbReference type="PROSITE" id="PS51375">
    <property type="entry name" value="PPR"/>
    <property type="match status" value="1"/>
</dbReference>
<dbReference type="InterPro" id="IPR011990">
    <property type="entry name" value="TPR-like_helical_dom_sf"/>
</dbReference>
<dbReference type="GO" id="GO:0007005">
    <property type="term" value="P:mitochondrion organization"/>
    <property type="evidence" value="ECO:0007669"/>
    <property type="project" value="TreeGrafter"/>
</dbReference>
<dbReference type="InterPro" id="IPR002885">
    <property type="entry name" value="PPR_rpt"/>
</dbReference>
<dbReference type="Pfam" id="PF13041">
    <property type="entry name" value="PPR_2"/>
    <property type="match status" value="1"/>
</dbReference>
<dbReference type="PANTHER" id="PTHR47934">
    <property type="entry name" value="PENTATRICOPEPTIDE REPEAT-CONTAINING PROTEIN PET309, MITOCHONDRIAL"/>
    <property type="match status" value="1"/>
</dbReference>
<dbReference type="InterPro" id="IPR051114">
    <property type="entry name" value="Mito_RNA_Proc_CCM1"/>
</dbReference>
<dbReference type="PANTHER" id="PTHR47934:SF6">
    <property type="entry name" value="MITOCHONDRIAL GROUP I INTRON SPLICING FACTOR CCM1-RELATED"/>
    <property type="match status" value="1"/>
</dbReference>
<keyword evidence="1" id="KW-0677">Repeat</keyword>
<dbReference type="Proteomes" id="UP000275267">
    <property type="component" value="Unassembled WGS sequence"/>
</dbReference>
<proteinExistence type="predicted"/>
<evidence type="ECO:0000313" key="5">
    <source>
        <dbReference type="Proteomes" id="UP000275267"/>
    </source>
</evidence>
<evidence type="ECO:0000256" key="3">
    <source>
        <dbReference type="PROSITE-ProRule" id="PRU00708"/>
    </source>
</evidence>
<accession>A0A3L6T7L0</accession>
<dbReference type="OrthoDB" id="185373at2759"/>
<dbReference type="STRING" id="4540.A0A3L6T7L0"/>
<keyword evidence="2" id="KW-0809">Transit peptide</keyword>
<gene>
    <name evidence="4" type="ORF">C2845_PM03G36130</name>
</gene>
<sequence>MLKRDLVPDIECYIAVIDGFFIQKGRMKSAWEALHRMLNSGLRPSTSTFHLVLLGLLKKDGCAKEAADLIEIMLERKIRLLKNLLDAAQEFLQTLPTSAPCGLEDIYSLHINLFDVA</sequence>
<dbReference type="GO" id="GO:0006396">
    <property type="term" value="P:RNA processing"/>
    <property type="evidence" value="ECO:0007669"/>
    <property type="project" value="TreeGrafter"/>
</dbReference>
<dbReference type="Gene3D" id="1.25.40.10">
    <property type="entry name" value="Tetratricopeptide repeat domain"/>
    <property type="match status" value="1"/>
</dbReference>
<evidence type="ECO:0000256" key="2">
    <source>
        <dbReference type="ARBA" id="ARBA00022946"/>
    </source>
</evidence>
<reference evidence="5" key="1">
    <citation type="journal article" date="2019" name="Nat. Commun.">
        <title>The genome of broomcorn millet.</title>
        <authorList>
            <person name="Zou C."/>
            <person name="Miki D."/>
            <person name="Li D."/>
            <person name="Tang Q."/>
            <person name="Xiao L."/>
            <person name="Rajput S."/>
            <person name="Deng P."/>
            <person name="Jia W."/>
            <person name="Huang R."/>
            <person name="Zhang M."/>
            <person name="Sun Y."/>
            <person name="Hu J."/>
            <person name="Fu X."/>
            <person name="Schnable P.S."/>
            <person name="Li F."/>
            <person name="Zhang H."/>
            <person name="Feng B."/>
            <person name="Zhu X."/>
            <person name="Liu R."/>
            <person name="Schnable J.C."/>
            <person name="Zhu J.-K."/>
            <person name="Zhang H."/>
        </authorList>
    </citation>
    <scope>NUCLEOTIDE SEQUENCE [LARGE SCALE GENOMIC DNA]</scope>
</reference>
<dbReference type="GO" id="GO:0005739">
    <property type="term" value="C:mitochondrion"/>
    <property type="evidence" value="ECO:0007669"/>
    <property type="project" value="TreeGrafter"/>
</dbReference>
<dbReference type="GO" id="GO:0003729">
    <property type="term" value="F:mRNA binding"/>
    <property type="evidence" value="ECO:0007669"/>
    <property type="project" value="TreeGrafter"/>
</dbReference>
<comment type="caution">
    <text evidence="4">The sequence shown here is derived from an EMBL/GenBank/DDBJ whole genome shotgun (WGS) entry which is preliminary data.</text>
</comment>
<organism evidence="4 5">
    <name type="scientific">Panicum miliaceum</name>
    <name type="common">Proso millet</name>
    <name type="synonym">Broomcorn millet</name>
    <dbReference type="NCBI Taxonomy" id="4540"/>
    <lineage>
        <taxon>Eukaryota</taxon>
        <taxon>Viridiplantae</taxon>
        <taxon>Streptophyta</taxon>
        <taxon>Embryophyta</taxon>
        <taxon>Tracheophyta</taxon>
        <taxon>Spermatophyta</taxon>
        <taxon>Magnoliopsida</taxon>
        <taxon>Liliopsida</taxon>
        <taxon>Poales</taxon>
        <taxon>Poaceae</taxon>
        <taxon>PACMAD clade</taxon>
        <taxon>Panicoideae</taxon>
        <taxon>Panicodae</taxon>
        <taxon>Paniceae</taxon>
        <taxon>Panicinae</taxon>
        <taxon>Panicum</taxon>
        <taxon>Panicum sect. Panicum</taxon>
    </lineage>
</organism>